<dbReference type="Proteomes" id="UP000302139">
    <property type="component" value="Unassembled WGS sequence"/>
</dbReference>
<comment type="similarity">
    <text evidence="1">Belongs to the short-chain dehydrogenases/reductases (SDR) family.</text>
</comment>
<evidence type="ECO:0000256" key="2">
    <source>
        <dbReference type="ARBA" id="ARBA00023002"/>
    </source>
</evidence>
<dbReference type="EMBL" id="BJHY01000001">
    <property type="protein sequence ID" value="GDY71122.1"/>
    <property type="molecule type" value="Genomic_DNA"/>
</dbReference>
<dbReference type="GO" id="GO:0016020">
    <property type="term" value="C:membrane"/>
    <property type="evidence" value="ECO:0007669"/>
    <property type="project" value="TreeGrafter"/>
</dbReference>
<gene>
    <name evidence="3" type="ORF">SAV14893_078960</name>
    <name evidence="4" type="ORF">SAV31267_006070</name>
</gene>
<evidence type="ECO:0000313" key="5">
    <source>
        <dbReference type="Proteomes" id="UP000299211"/>
    </source>
</evidence>
<dbReference type="InterPro" id="IPR020904">
    <property type="entry name" value="Sc_DH/Rdtase_CS"/>
</dbReference>
<dbReference type="RefSeq" id="WP_037648530.1">
    <property type="nucleotide sequence ID" value="NZ_BAABTN010000024.1"/>
</dbReference>
<dbReference type="InterPro" id="IPR036291">
    <property type="entry name" value="NAD(P)-bd_dom_sf"/>
</dbReference>
<proteinExistence type="inferred from homology"/>
<dbReference type="PANTHER" id="PTHR44196">
    <property type="entry name" value="DEHYDROGENASE/REDUCTASE SDR FAMILY MEMBER 7B"/>
    <property type="match status" value="1"/>
</dbReference>
<protein>
    <submittedName>
        <fullName evidence="3">Short chain dehydrogenase</fullName>
    </submittedName>
</protein>
<comment type="caution">
    <text evidence="3">The sequence shown here is derived from an EMBL/GenBank/DDBJ whole genome shotgun (WGS) entry which is preliminary data.</text>
</comment>
<reference evidence="4 5" key="1">
    <citation type="submission" date="2019-04" db="EMBL/GenBank/DDBJ databases">
        <title>Draft genome sequences of Streptomyces avermitilis ATCC 31267.</title>
        <authorList>
            <person name="Komaki H."/>
            <person name="Tamura T."/>
            <person name="Hosoyama A."/>
        </authorList>
    </citation>
    <scope>NUCLEOTIDE SEQUENCE [LARGE SCALE GENOMIC DNA]</scope>
    <source>
        <strain evidence="4 5">ATCC 31267</strain>
    </source>
</reference>
<evidence type="ECO:0000256" key="1">
    <source>
        <dbReference type="ARBA" id="ARBA00006484"/>
    </source>
</evidence>
<organism evidence="3 6">
    <name type="scientific">Streptomyces avermitilis</name>
    <dbReference type="NCBI Taxonomy" id="33903"/>
    <lineage>
        <taxon>Bacteria</taxon>
        <taxon>Bacillati</taxon>
        <taxon>Actinomycetota</taxon>
        <taxon>Actinomycetes</taxon>
        <taxon>Kitasatosporales</taxon>
        <taxon>Streptomycetaceae</taxon>
        <taxon>Streptomyces</taxon>
    </lineage>
</organism>
<sequence>MTTPRPRALVTGASRGIGAAVARALAPTHDLLLGGRDARTLEALARDLPGKAGPWAVDLADPGDLARATTDIDGLDVLVHNAAVAEPGTIADTPLDAWQRIFAVNLFSAAELTRLLLPSLRRCRGQVVLINAGSGLRIKAHRGPYAASKYALRAFAEALQAEEAPNGVRVTSIHPGPTDTELQRKAAERAGREYRPDQFLRPESVAAVVLNAVRAPADATVTRTVID</sequence>
<dbReference type="PANTHER" id="PTHR44196:SF1">
    <property type="entry name" value="DEHYDROGENASE_REDUCTASE SDR FAMILY MEMBER 7B"/>
    <property type="match status" value="1"/>
</dbReference>
<dbReference type="Pfam" id="PF00106">
    <property type="entry name" value="adh_short"/>
    <property type="match status" value="1"/>
</dbReference>
<evidence type="ECO:0000313" key="4">
    <source>
        <dbReference type="EMBL" id="GDY71122.1"/>
    </source>
</evidence>
<dbReference type="AlphaFoldDB" id="A0A4D4M9I0"/>
<dbReference type="GO" id="GO:0016491">
    <property type="term" value="F:oxidoreductase activity"/>
    <property type="evidence" value="ECO:0007669"/>
    <property type="project" value="UniProtKB-KW"/>
</dbReference>
<evidence type="ECO:0000313" key="6">
    <source>
        <dbReference type="Proteomes" id="UP000302139"/>
    </source>
</evidence>
<dbReference type="SUPFAM" id="SSF51735">
    <property type="entry name" value="NAD(P)-binding Rossmann-fold domains"/>
    <property type="match status" value="1"/>
</dbReference>
<dbReference type="Proteomes" id="UP000299211">
    <property type="component" value="Unassembled WGS sequence"/>
</dbReference>
<accession>A0A4D4M9I0</accession>
<dbReference type="InterPro" id="IPR002347">
    <property type="entry name" value="SDR_fam"/>
</dbReference>
<name>A0A4D4M9I0_STRAX</name>
<keyword evidence="2" id="KW-0560">Oxidoreductase</keyword>
<dbReference type="NCBIfam" id="NF006073">
    <property type="entry name" value="PRK08219.1"/>
    <property type="match status" value="1"/>
</dbReference>
<reference evidence="3 6" key="2">
    <citation type="submission" date="2019-04" db="EMBL/GenBank/DDBJ databases">
        <title>Draft genome sequences of Streptomyces avermitilis NBRC 14893.</title>
        <authorList>
            <person name="Komaki H."/>
            <person name="Tamura T."/>
            <person name="Hosoyama A."/>
        </authorList>
    </citation>
    <scope>NUCLEOTIDE SEQUENCE [LARGE SCALE GENOMIC DNA]</scope>
    <source>
        <strain evidence="3 6">NBRC 14893</strain>
    </source>
</reference>
<dbReference type="PROSITE" id="PS00061">
    <property type="entry name" value="ADH_SHORT"/>
    <property type="match status" value="1"/>
</dbReference>
<dbReference type="Gene3D" id="3.40.50.720">
    <property type="entry name" value="NAD(P)-binding Rossmann-like Domain"/>
    <property type="match status" value="1"/>
</dbReference>
<evidence type="ECO:0000313" key="3">
    <source>
        <dbReference type="EMBL" id="GDY68503.1"/>
    </source>
</evidence>
<dbReference type="EMBL" id="BJHX01000001">
    <property type="protein sequence ID" value="GDY68503.1"/>
    <property type="molecule type" value="Genomic_DNA"/>
</dbReference>
<dbReference type="PRINTS" id="PR00081">
    <property type="entry name" value="GDHRDH"/>
</dbReference>